<feature type="transmembrane region" description="Helical" evidence="8">
    <location>
        <begin position="191"/>
        <end position="208"/>
    </location>
</feature>
<keyword evidence="4" id="KW-1003">Cell membrane</keyword>
<keyword evidence="6 8" id="KW-1133">Transmembrane helix</keyword>
<comment type="caution">
    <text evidence="9">The sequence shown here is derived from an EMBL/GenBank/DDBJ whole genome shotgun (WGS) entry which is preliminary data.</text>
</comment>
<comment type="similarity">
    <text evidence="2">Belongs to the AzlC family.</text>
</comment>
<dbReference type="Proteomes" id="UP000317366">
    <property type="component" value="Unassembled WGS sequence"/>
</dbReference>
<reference evidence="9 10" key="1">
    <citation type="journal article" date="2019" name="Nat. Microbiol.">
        <title>Mediterranean grassland soil C-N compound turnover is dependent on rainfall and depth, and is mediated by genomically divergent microorganisms.</title>
        <authorList>
            <person name="Diamond S."/>
            <person name="Andeer P.F."/>
            <person name="Li Z."/>
            <person name="Crits-Christoph A."/>
            <person name="Burstein D."/>
            <person name="Anantharaman K."/>
            <person name="Lane K.R."/>
            <person name="Thomas B.C."/>
            <person name="Pan C."/>
            <person name="Northen T.R."/>
            <person name="Banfield J.F."/>
        </authorList>
    </citation>
    <scope>NUCLEOTIDE SEQUENCE [LARGE SCALE GENOMIC DNA]</scope>
    <source>
        <strain evidence="9">WS_7</strain>
    </source>
</reference>
<evidence type="ECO:0000256" key="6">
    <source>
        <dbReference type="ARBA" id="ARBA00022989"/>
    </source>
</evidence>
<evidence type="ECO:0000313" key="9">
    <source>
        <dbReference type="EMBL" id="TMQ63239.1"/>
    </source>
</evidence>
<evidence type="ECO:0000256" key="8">
    <source>
        <dbReference type="SAM" id="Phobius"/>
    </source>
</evidence>
<evidence type="ECO:0000256" key="4">
    <source>
        <dbReference type="ARBA" id="ARBA00022475"/>
    </source>
</evidence>
<evidence type="ECO:0000313" key="10">
    <source>
        <dbReference type="Proteomes" id="UP000317366"/>
    </source>
</evidence>
<feature type="transmembrane region" description="Helical" evidence="8">
    <location>
        <begin position="214"/>
        <end position="232"/>
    </location>
</feature>
<name>A0A538THY5_UNCEI</name>
<keyword evidence="3" id="KW-0813">Transport</keyword>
<organism evidence="9 10">
    <name type="scientific">Eiseniibacteriota bacterium</name>
    <dbReference type="NCBI Taxonomy" id="2212470"/>
    <lineage>
        <taxon>Bacteria</taxon>
        <taxon>Candidatus Eiseniibacteriota</taxon>
    </lineage>
</organism>
<keyword evidence="7 8" id="KW-0472">Membrane</keyword>
<feature type="transmembrane region" description="Helical" evidence="8">
    <location>
        <begin position="51"/>
        <end position="82"/>
    </location>
</feature>
<proteinExistence type="inferred from homology"/>
<dbReference type="PANTHER" id="PTHR34979">
    <property type="entry name" value="INNER MEMBRANE PROTEIN YGAZ"/>
    <property type="match status" value="1"/>
</dbReference>
<evidence type="ECO:0000256" key="5">
    <source>
        <dbReference type="ARBA" id="ARBA00022692"/>
    </source>
</evidence>
<dbReference type="GO" id="GO:0005886">
    <property type="term" value="C:plasma membrane"/>
    <property type="evidence" value="ECO:0007669"/>
    <property type="project" value="UniProtKB-SubCell"/>
</dbReference>
<dbReference type="EMBL" id="VBOX01000062">
    <property type="protein sequence ID" value="TMQ63239.1"/>
    <property type="molecule type" value="Genomic_DNA"/>
</dbReference>
<dbReference type="GO" id="GO:1903785">
    <property type="term" value="P:L-valine transmembrane transport"/>
    <property type="evidence" value="ECO:0007669"/>
    <property type="project" value="TreeGrafter"/>
</dbReference>
<dbReference type="AlphaFoldDB" id="A0A538THY5"/>
<evidence type="ECO:0000256" key="1">
    <source>
        <dbReference type="ARBA" id="ARBA00004651"/>
    </source>
</evidence>
<dbReference type="PANTHER" id="PTHR34979:SF1">
    <property type="entry name" value="INNER MEMBRANE PROTEIN YGAZ"/>
    <property type="match status" value="1"/>
</dbReference>
<evidence type="ECO:0000256" key="3">
    <source>
        <dbReference type="ARBA" id="ARBA00022448"/>
    </source>
</evidence>
<evidence type="ECO:0000256" key="7">
    <source>
        <dbReference type="ARBA" id="ARBA00023136"/>
    </source>
</evidence>
<feature type="transmembrane region" description="Helical" evidence="8">
    <location>
        <begin position="25"/>
        <end position="44"/>
    </location>
</feature>
<dbReference type="Pfam" id="PF03591">
    <property type="entry name" value="AzlC"/>
    <property type="match status" value="1"/>
</dbReference>
<gene>
    <name evidence="9" type="ORF">E6K77_05700</name>
</gene>
<protein>
    <submittedName>
        <fullName evidence="9">AzlC family ABC transporter permease</fullName>
    </submittedName>
</protein>
<dbReference type="InterPro" id="IPR011606">
    <property type="entry name" value="Brnchd-chn_aa_trnsp_permease"/>
</dbReference>
<accession>A0A538THY5</accession>
<evidence type="ECO:0000256" key="2">
    <source>
        <dbReference type="ARBA" id="ARBA00010735"/>
    </source>
</evidence>
<comment type="subcellular location">
    <subcellularLocation>
        <location evidence="1">Cell membrane</location>
        <topology evidence="1">Multi-pass membrane protein</topology>
    </subcellularLocation>
</comment>
<keyword evidence="5 8" id="KW-0812">Transmembrane</keyword>
<sequence>MTAVSTPRSEFLAGMRDTIPMDVGSLPFGIIFGAVAVNAGLSPFGAQSMSLFVFAGSAQFIAAGLVAQNVSALFIVVTTFVVNLRHALYSATLAPYLRHVKARWLPLMGFTLTDETFVIVFKRFEERGALPYGQWYFLGSSAVMYANWQLCTLAGIVAGRTIPNPLDWGLDFAATVTFTGMIVSMVRNRSTGLAVIVAGVVALIANPLPNRLGLMLAALAGVVAGVIGKSLFREDQVERLGVSSDVGPVARGQQ</sequence>